<dbReference type="Pfam" id="PF20412">
    <property type="entry name" value="RALGAPB_N"/>
    <property type="match status" value="1"/>
</dbReference>
<dbReference type="InterPro" id="IPR039930">
    <property type="entry name" value="RALGAPB"/>
</dbReference>
<evidence type="ECO:0000259" key="12">
    <source>
        <dbReference type="PROSITE" id="PS51462"/>
    </source>
</evidence>
<dbReference type="InterPro" id="IPR046859">
    <property type="entry name" value="RGPA/RALGAPB_N"/>
</dbReference>
<dbReference type="Proteomes" id="UP000054843">
    <property type="component" value="Unassembled WGS sequence"/>
</dbReference>
<dbReference type="CDD" id="cd03672">
    <property type="entry name" value="NUDIX_Dcp2p_Nudt20"/>
    <property type="match status" value="1"/>
</dbReference>
<evidence type="ECO:0000256" key="3">
    <source>
        <dbReference type="ARBA" id="ARBA00005279"/>
    </source>
</evidence>
<feature type="region of interest" description="Disordered" evidence="11">
    <location>
        <begin position="1980"/>
        <end position="2010"/>
    </location>
</feature>
<keyword evidence="5" id="KW-0479">Metal-binding</keyword>
<feature type="domain" description="Nudix hydrolase" evidence="12">
    <location>
        <begin position="1496"/>
        <end position="1625"/>
    </location>
</feature>
<comment type="subcellular location">
    <subcellularLocation>
        <location evidence="2">Cytoplasm</location>
    </subcellularLocation>
</comment>
<dbReference type="InterPro" id="IPR035974">
    <property type="entry name" value="Rap/Ran-GAP_sf"/>
</dbReference>
<dbReference type="PANTHER" id="PTHR21344">
    <property type="entry name" value="RAL GTPASE-ACTIVATING PROTEIN SUBUNIT BETA"/>
    <property type="match status" value="1"/>
</dbReference>
<feature type="compositionally biased region" description="Polar residues" evidence="11">
    <location>
        <begin position="2340"/>
        <end position="2349"/>
    </location>
</feature>
<keyword evidence="7" id="KW-0694">RNA-binding</keyword>
<dbReference type="SUPFAM" id="SSF55811">
    <property type="entry name" value="Nudix"/>
    <property type="match status" value="1"/>
</dbReference>
<evidence type="ECO:0000256" key="2">
    <source>
        <dbReference type="ARBA" id="ARBA00004496"/>
    </source>
</evidence>
<dbReference type="InterPro" id="IPR000086">
    <property type="entry name" value="NUDIX_hydrolase_dom"/>
</dbReference>
<dbReference type="Gene3D" id="1.10.10.1050">
    <property type="entry name" value="Dcp2, box A domain"/>
    <property type="match status" value="1"/>
</dbReference>
<evidence type="ECO:0000313" key="13">
    <source>
        <dbReference type="EMBL" id="KRZ66636.1"/>
    </source>
</evidence>
<dbReference type="GO" id="GO:0005096">
    <property type="term" value="F:GTPase activator activity"/>
    <property type="evidence" value="ECO:0007669"/>
    <property type="project" value="InterPro"/>
</dbReference>
<protein>
    <recommendedName>
        <fullName evidence="10">mRNA-decapping enzyme 2</fullName>
    </recommendedName>
</protein>
<reference evidence="13 14" key="1">
    <citation type="submission" date="2015-01" db="EMBL/GenBank/DDBJ databases">
        <title>Evolution of Trichinella species and genotypes.</title>
        <authorList>
            <person name="Korhonen P.K."/>
            <person name="Edoardo P."/>
            <person name="Giuseppe L.R."/>
            <person name="Gasser R.B."/>
        </authorList>
    </citation>
    <scope>NUCLEOTIDE SEQUENCE [LARGE SCALE GENOMIC DNA]</scope>
    <source>
        <strain evidence="13">ISS1980</strain>
    </source>
</reference>
<feature type="region of interest" description="Disordered" evidence="11">
    <location>
        <begin position="1203"/>
        <end position="1223"/>
    </location>
</feature>
<keyword evidence="14" id="KW-1185">Reference proteome</keyword>
<sequence length="2393" mass="268765">MYRNWNEVEQKLTARSVLQRFSSATGLVVTNAVVEELVHQSVTHAAAILTDTELKWCLEVINYALSLSLNSNYAIISKGVHLCCDWLTCVCKTHQPGLPNPLKDRPIFYGTEILTYLYRLFSFQWIHGSNSPESAIRRVRECERTLIQIRHIVPLLRDDLQAEMFPEILKFLLNVCQSLLAFPFEIEEEIGALCTLAMQVLFFAWIHCCKDNFPSPCYWKSFSNLCIRYRFRVPVVETWARFCAVLSSRVINQLYGSNYCKMRFDSNDTAMVPSCELSASILSQTWYRMLTLFGNLGLFFDSSQISENSQLTSGHSEASLTDSLSTDSSETCTFAVAQPAYCFFLVMATMEFIVSGFMGVEINCCLLNQQSSAAKEFSNNTAQQLQSTTTTTTATVHTQSTISQSSSFLKAAIRSASRGKEAKAARSLPLPTSNEYSRPSSGLSVSHQFLKEIQTKPLFNIEVPANRPTVDSLLDLVGAWLFEAAVLRTEGVTVSEEYDFRAGKAVALSVLCKIICLKRSLEKISSDHLACFYSVIRKVLEEKDPLLVSSLLVHSVNVFRLNLPGFERLCIQLIAAVHWLITEESQALTLPVTQDCLLLSCLCLLSSVVTFPFHITSITSTTTTTTSKTKVQEKPAETSCNDDESKLWKVMLTLLDKETDTKNLQLTIYVMTVHCFSTVMWSKGDSKSTSKLRTALISLSELLTAKKSSDYIACLAIFDSLSTLLNLPDDCFASDIQAFEKVLFTVCRVIESQLALPSRVHSRDLHSTIVAAFSFLENLLIRFPTLLNTEACLQAVCHMVELGLYGCVVEVENLDNIQKRPASQRVHDAADQLLHSMFTRVGESFETVSRFEDENFLLENITDHLVEKNENFLYVLYNSCIFCVTEPHYLTDHTNETALVLRTPSVMASCHRFCLETLPDHNTKSVPRPTGVKLESLRRPMSMFNLSMLENVPNCKVDFSIPELTMNETRNRILSAVKNFENQFRNEYSEKIDDSNCASIDDCFQNFGKGEHHARVLLYDLGVIQFDNDQPEFQVLDSELENFFSELKSLDRIPSRYITTAHIFYVKQGQTKVAEILRNAETIDASRSNPFFSFLSDLGYALPVRKHCIWTGNWESAYLHKAAKPPAEVVDNPSGVLIDGLSHVIYWSSPLVEIAFLVPWCRRIKITTAKLETTTCVADGQSCLPVRPPRSKSLLTSNVEEEANLSVHQRHSHPPPHKQQHLRNIKRASLKTESSQSVQRQRRCTPAYQDHKVLILWLSCIEDVSNIPVGCQSASLTTSANKCDSDDLLEYTDTGENVSSAVRFNNTVYRIYITELTNRLYSLKISFPFSKLGNPGPVVDGLVVGQSMLGPLVRQTVLSISQRRRLEQEGLASAINYSLSSCFEYLPFKNIALAVMMCDTDDCEAPTRPIPTNIINELCCRFLFNMPEEERTDPVRACFHIELAHWFYCDHFSASAGYPTCSLKEFIRAVFSNSADLQQYTSNLDDVLAQWRQYKSGVPVYGAILVNAQLDSVLLVQGFFARRSWGFPKGKINEGETVQQCAVREVLEETGYDIGKLMTDSPYLERKFGGYTCGLFLVTGVEHDFPFQPQTKNEIGRLQWFLIDALPKHSKDYKSSGGYQPKHFFTVTPFLHFIKMHIRNERSRLEALRTSSLVVLQGSLSTTTDEEQLSSKGIETFLFGSEDDPIISSSFRQVEEEVTNYERIRRGLKKDQPKEVQIGSTRDLFGPLIGTPPSEKEILQDIRMTTGLTPMATSSPISTTCSISADVHTSRAHVFDRWMRHRQPVAMPSDADDESSTESSHSEVQSTSVERAVEISGDQLDVISAQSRTREQVPVKQSTARKRLLFDSFPTNESTSSMGSCQIDKEPCTSKQMMERDRMRRGNVTQESDLYLLDLNVVIMSETSADERAILQAEVDMLNPSNFVVTSVQAVPTNVTTTTTTTTASSAFDIDSSFGSSSAVVQSQYRNLLANFDSDQKSRVGSSRREFSANSTFSSGSQFNSSSAGETSDTQDFGQLISSKLSEVSVSTSSLSSCSSSSNEIIRPPPPNIPRILPSRTDVVYPITSACTNPECRHATLASMQQRVSERLGMNKPNQANMSRLVPSAVVNARLSNSLMHCSGGADRQASGSFSPAALTVATENTTTPASTVSSASPSEKLQALSERLPPSTTMELRLDMCNVQSDGYCNVYHVDGPCPYNQLHALQGPSLIQDSFTRLYPFPSVQQQNLQTLVPVRQQSVKSLISIQQQRVESPFQPIYYPLTMQYQQAPVQQQNFHSFSMYCQYLQSSAPIHYHHHYHVHSSVPFNYHFQNRQPSMAVHHSIIQQQQHQQQQQQEQQQQQLHFSSVSPQSEEQRSEIAQHNYFLDSLQRRLSDRMNSSSSSMLLYPSQLIRKPS</sequence>
<feature type="compositionally biased region" description="Basic residues" evidence="11">
    <location>
        <begin position="1208"/>
        <end position="1223"/>
    </location>
</feature>
<evidence type="ECO:0000256" key="8">
    <source>
        <dbReference type="ARBA" id="ARBA00023211"/>
    </source>
</evidence>
<comment type="similarity">
    <text evidence="3">Belongs to the Nudix hydrolase family. DCP2 subfamily.</text>
</comment>
<dbReference type="InterPro" id="IPR044099">
    <property type="entry name" value="Dcp2_NUDIX"/>
</dbReference>
<dbReference type="GO" id="GO:0051056">
    <property type="term" value="P:regulation of small GTPase mediated signal transduction"/>
    <property type="evidence" value="ECO:0007669"/>
    <property type="project" value="InterPro"/>
</dbReference>
<evidence type="ECO:0000313" key="14">
    <source>
        <dbReference type="Proteomes" id="UP000054843"/>
    </source>
</evidence>
<dbReference type="STRING" id="268474.A0A0V1M4Y1"/>
<feature type="compositionally biased region" description="Low complexity" evidence="11">
    <location>
        <begin position="1797"/>
        <end position="1810"/>
    </location>
</feature>
<comment type="caution">
    <text evidence="13">The sequence shown here is derived from an EMBL/GenBank/DDBJ whole genome shotgun (WGS) entry which is preliminary data.</text>
</comment>
<dbReference type="Pfam" id="PF05026">
    <property type="entry name" value="DCP2"/>
    <property type="match status" value="1"/>
</dbReference>
<dbReference type="EMBL" id="JYDO01000232">
    <property type="protein sequence ID" value="KRZ66636.1"/>
    <property type="molecule type" value="Genomic_DNA"/>
</dbReference>
<keyword evidence="4" id="KW-0963">Cytoplasm</keyword>
<dbReference type="SUPFAM" id="SSF140586">
    <property type="entry name" value="Dcp2 domain-like"/>
    <property type="match status" value="1"/>
</dbReference>
<evidence type="ECO:0000256" key="11">
    <source>
        <dbReference type="SAM" id="MobiDB-lite"/>
    </source>
</evidence>
<dbReference type="SUPFAM" id="SSF111347">
    <property type="entry name" value="Rap/Ran-GAP"/>
    <property type="match status" value="1"/>
</dbReference>
<dbReference type="PROSITE" id="PS51462">
    <property type="entry name" value="NUDIX"/>
    <property type="match status" value="1"/>
</dbReference>
<name>A0A0V1M4Y1_9BILA</name>
<keyword evidence="8" id="KW-0464">Manganese</keyword>
<dbReference type="GO" id="GO:0000290">
    <property type="term" value="P:deadenylation-dependent decapping of nuclear-transcribed mRNA"/>
    <property type="evidence" value="ECO:0007669"/>
    <property type="project" value="InterPro"/>
</dbReference>
<dbReference type="InterPro" id="IPR020084">
    <property type="entry name" value="NUDIX_hydrolase_CS"/>
</dbReference>
<dbReference type="Gene3D" id="3.90.79.10">
    <property type="entry name" value="Nucleoside Triphosphate Pyrophosphohydrolase"/>
    <property type="match status" value="1"/>
</dbReference>
<dbReference type="InterPro" id="IPR015797">
    <property type="entry name" value="NUDIX_hydrolase-like_dom_sf"/>
</dbReference>
<evidence type="ECO:0000256" key="7">
    <source>
        <dbReference type="ARBA" id="ARBA00022884"/>
    </source>
</evidence>
<organism evidence="13 14">
    <name type="scientific">Trichinella papuae</name>
    <dbReference type="NCBI Taxonomy" id="268474"/>
    <lineage>
        <taxon>Eukaryota</taxon>
        <taxon>Metazoa</taxon>
        <taxon>Ecdysozoa</taxon>
        <taxon>Nematoda</taxon>
        <taxon>Enoplea</taxon>
        <taxon>Dorylaimia</taxon>
        <taxon>Trichinellida</taxon>
        <taxon>Trichinellidae</taxon>
        <taxon>Trichinella</taxon>
    </lineage>
</organism>
<dbReference type="Pfam" id="PF00293">
    <property type="entry name" value="NUDIX"/>
    <property type="match status" value="1"/>
</dbReference>
<dbReference type="OrthoDB" id="10009983at2759"/>
<feature type="region of interest" description="Disordered" evidence="11">
    <location>
        <begin position="2317"/>
        <end position="2354"/>
    </location>
</feature>
<dbReference type="PANTHER" id="PTHR21344:SF1">
    <property type="entry name" value="RAL GTPASE-ACTIVATING PROTEIN SUBUNIT BETA"/>
    <property type="match status" value="1"/>
</dbReference>
<dbReference type="PROSITE" id="PS00893">
    <property type="entry name" value="NUDIX_BOX"/>
    <property type="match status" value="1"/>
</dbReference>
<evidence type="ECO:0000256" key="6">
    <source>
        <dbReference type="ARBA" id="ARBA00022801"/>
    </source>
</evidence>
<feature type="compositionally biased region" description="Low complexity" evidence="11">
    <location>
        <begin position="1990"/>
        <end position="2003"/>
    </location>
</feature>
<evidence type="ECO:0000256" key="5">
    <source>
        <dbReference type="ARBA" id="ARBA00022723"/>
    </source>
</evidence>
<feature type="compositionally biased region" description="Low complexity" evidence="11">
    <location>
        <begin position="2323"/>
        <end position="2339"/>
    </location>
</feature>
<dbReference type="GO" id="GO:0140933">
    <property type="term" value="F:5'-(N(7)-methylguanosine 5'-triphospho)-[mRNA] hydrolase activity"/>
    <property type="evidence" value="ECO:0007669"/>
    <property type="project" value="UniProtKB-EC"/>
</dbReference>
<feature type="region of interest" description="Disordered" evidence="11">
    <location>
        <begin position="1786"/>
        <end position="1811"/>
    </location>
</feature>
<dbReference type="GO" id="GO:0000184">
    <property type="term" value="P:nuclear-transcribed mRNA catabolic process, nonsense-mediated decay"/>
    <property type="evidence" value="ECO:0007669"/>
    <property type="project" value="InterPro"/>
</dbReference>
<proteinExistence type="inferred from homology"/>
<comment type="catalytic activity">
    <reaction evidence="9">
        <text>a 5'-end (N(7)-methyl 5'-triphosphoguanosine)-ribonucleoside in mRNA + H2O = N(7)-methyl-GDP + a 5'-end phospho-ribonucleoside in mRNA + 2 H(+)</text>
        <dbReference type="Rhea" id="RHEA:67484"/>
        <dbReference type="Rhea" id="RHEA-COMP:15692"/>
        <dbReference type="Rhea" id="RHEA-COMP:17167"/>
        <dbReference type="ChEBI" id="CHEBI:15377"/>
        <dbReference type="ChEBI" id="CHEBI:15378"/>
        <dbReference type="ChEBI" id="CHEBI:63714"/>
        <dbReference type="ChEBI" id="CHEBI:138282"/>
        <dbReference type="ChEBI" id="CHEBI:156461"/>
        <dbReference type="EC" id="3.6.1.62"/>
    </reaction>
    <physiologicalReaction direction="left-to-right" evidence="9">
        <dbReference type="Rhea" id="RHEA:67485"/>
    </physiologicalReaction>
</comment>
<accession>A0A0V1M4Y1</accession>
<evidence type="ECO:0000256" key="9">
    <source>
        <dbReference type="ARBA" id="ARBA00047661"/>
    </source>
</evidence>
<evidence type="ECO:0000256" key="1">
    <source>
        <dbReference type="ARBA" id="ARBA00001936"/>
    </source>
</evidence>
<gene>
    <name evidence="13" type="primary">Dcp2</name>
    <name evidence="13" type="ORF">T10_4008</name>
</gene>
<evidence type="ECO:0000256" key="10">
    <source>
        <dbReference type="ARBA" id="ARBA00078183"/>
    </source>
</evidence>
<dbReference type="SMART" id="SM01125">
    <property type="entry name" value="DCP2"/>
    <property type="match status" value="1"/>
</dbReference>
<dbReference type="GO" id="GO:0030145">
    <property type="term" value="F:manganese ion binding"/>
    <property type="evidence" value="ECO:0007669"/>
    <property type="project" value="InterPro"/>
</dbReference>
<dbReference type="FunFam" id="3.90.79.10:FF:000003">
    <property type="entry name" value="M7GpppN-mRNA hydrolase isoform 2"/>
    <property type="match status" value="1"/>
</dbReference>
<evidence type="ECO:0000256" key="4">
    <source>
        <dbReference type="ARBA" id="ARBA00022490"/>
    </source>
</evidence>
<dbReference type="GO" id="GO:0003723">
    <property type="term" value="F:RNA binding"/>
    <property type="evidence" value="ECO:0007669"/>
    <property type="project" value="UniProtKB-KW"/>
</dbReference>
<dbReference type="GO" id="GO:0005737">
    <property type="term" value="C:cytoplasm"/>
    <property type="evidence" value="ECO:0007669"/>
    <property type="project" value="UniProtKB-SubCell"/>
</dbReference>
<dbReference type="InterPro" id="IPR036189">
    <property type="entry name" value="DCP2_BoxA_sf"/>
</dbReference>
<keyword evidence="6 13" id="KW-0378">Hydrolase</keyword>
<dbReference type="InterPro" id="IPR007722">
    <property type="entry name" value="DCP2_BoxA"/>
</dbReference>
<comment type="cofactor">
    <cofactor evidence="1">
        <name>Mn(2+)</name>
        <dbReference type="ChEBI" id="CHEBI:29035"/>
    </cofactor>
</comment>